<sequence length="128" mass="12414">AAPSRGAPSLRRRAGCGWRPGPGDPFGGLPAAARGGGSAPAQETATAASRGRGARASAAGAGAGLRALPRGALPVAAAGPAPGAAGCRRGRAEGTGPGLQRREQRLGLAGRGRRRVGVAGEAPWRRAG</sequence>
<organism evidence="2 3">
    <name type="scientific">Prorocentrum cordatum</name>
    <dbReference type="NCBI Taxonomy" id="2364126"/>
    <lineage>
        <taxon>Eukaryota</taxon>
        <taxon>Sar</taxon>
        <taxon>Alveolata</taxon>
        <taxon>Dinophyceae</taxon>
        <taxon>Prorocentrales</taxon>
        <taxon>Prorocentraceae</taxon>
        <taxon>Prorocentrum</taxon>
    </lineage>
</organism>
<dbReference type="Proteomes" id="UP001189429">
    <property type="component" value="Unassembled WGS sequence"/>
</dbReference>
<reference evidence="2" key="1">
    <citation type="submission" date="2023-10" db="EMBL/GenBank/DDBJ databases">
        <authorList>
            <person name="Chen Y."/>
            <person name="Shah S."/>
            <person name="Dougan E. K."/>
            <person name="Thang M."/>
            <person name="Chan C."/>
        </authorList>
    </citation>
    <scope>NUCLEOTIDE SEQUENCE [LARGE SCALE GENOMIC DNA]</scope>
</reference>
<feature type="region of interest" description="Disordered" evidence="1">
    <location>
        <begin position="76"/>
        <end position="128"/>
    </location>
</feature>
<keyword evidence="3" id="KW-1185">Reference proteome</keyword>
<comment type="caution">
    <text evidence="2">The sequence shown here is derived from an EMBL/GenBank/DDBJ whole genome shotgun (WGS) entry which is preliminary data.</text>
</comment>
<evidence type="ECO:0000313" key="3">
    <source>
        <dbReference type="Proteomes" id="UP001189429"/>
    </source>
</evidence>
<proteinExistence type="predicted"/>
<feature type="compositionally biased region" description="Low complexity" evidence="1">
    <location>
        <begin position="76"/>
        <end position="87"/>
    </location>
</feature>
<feature type="region of interest" description="Disordered" evidence="1">
    <location>
        <begin position="1"/>
        <end position="62"/>
    </location>
</feature>
<evidence type="ECO:0000313" key="2">
    <source>
        <dbReference type="EMBL" id="CAK0800179.1"/>
    </source>
</evidence>
<dbReference type="EMBL" id="CAUYUJ010002305">
    <property type="protein sequence ID" value="CAK0800179.1"/>
    <property type="molecule type" value="Genomic_DNA"/>
</dbReference>
<feature type="non-terminal residue" evidence="2">
    <location>
        <position position="128"/>
    </location>
</feature>
<protein>
    <submittedName>
        <fullName evidence="2">Uncharacterized protein</fullName>
    </submittedName>
</protein>
<feature type="non-terminal residue" evidence="2">
    <location>
        <position position="1"/>
    </location>
</feature>
<name>A0ABN9Q6T1_9DINO</name>
<evidence type="ECO:0000256" key="1">
    <source>
        <dbReference type="SAM" id="MobiDB-lite"/>
    </source>
</evidence>
<feature type="compositionally biased region" description="Low complexity" evidence="1">
    <location>
        <begin position="27"/>
        <end position="62"/>
    </location>
</feature>
<accession>A0ABN9Q6T1</accession>
<gene>
    <name evidence="2" type="ORF">PCOR1329_LOCUS8398</name>
</gene>